<feature type="binding site" evidence="6">
    <location>
        <position position="155"/>
    </location>
    <ligand>
        <name>Mg(2+)</name>
        <dbReference type="ChEBI" id="CHEBI:18420"/>
        <label>1</label>
    </ligand>
</feature>
<evidence type="ECO:0000256" key="1">
    <source>
        <dbReference type="ARBA" id="ARBA00007092"/>
    </source>
</evidence>
<accession>W0DTS8</accession>
<dbReference type="NCBIfam" id="TIGR00195">
    <property type="entry name" value="exoDNase_III"/>
    <property type="match status" value="1"/>
</dbReference>
<dbReference type="GO" id="GO:0006281">
    <property type="term" value="P:DNA repair"/>
    <property type="evidence" value="ECO:0007669"/>
    <property type="project" value="InterPro"/>
</dbReference>
<dbReference type="PANTHER" id="PTHR43250">
    <property type="entry name" value="EXODEOXYRIBONUCLEASE III"/>
    <property type="match status" value="1"/>
</dbReference>
<keyword evidence="6" id="KW-0464">Manganese</keyword>
<feature type="active site" description="Proton acceptor" evidence="5">
    <location>
        <position position="265"/>
    </location>
</feature>
<evidence type="ECO:0000259" key="8">
    <source>
        <dbReference type="Pfam" id="PF03372"/>
    </source>
</evidence>
<evidence type="ECO:0000313" key="9">
    <source>
        <dbReference type="EMBL" id="AHF00404.1"/>
    </source>
</evidence>
<keyword evidence="3" id="KW-0378">Hydrolase</keyword>
<dbReference type="HOGENOM" id="CLU_027539_0_3_6"/>
<dbReference type="OrthoDB" id="9803914at2"/>
<dbReference type="FunCoup" id="W0DTS8">
    <property type="interactions" value="452"/>
</dbReference>
<dbReference type="GO" id="GO:0046872">
    <property type="term" value="F:metal ion binding"/>
    <property type="evidence" value="ECO:0007669"/>
    <property type="project" value="UniProtKB-KW"/>
</dbReference>
<dbReference type="Pfam" id="PF03372">
    <property type="entry name" value="Exo_endo_phos"/>
    <property type="match status" value="1"/>
</dbReference>
<organism evidence="9 10">
    <name type="scientific">Thiomicrospira aerophila AL3</name>
    <dbReference type="NCBI Taxonomy" id="717772"/>
    <lineage>
        <taxon>Bacteria</taxon>
        <taxon>Pseudomonadati</taxon>
        <taxon>Pseudomonadota</taxon>
        <taxon>Gammaproteobacteria</taxon>
        <taxon>Thiotrichales</taxon>
        <taxon>Piscirickettsiaceae</taxon>
        <taxon>Thiomicrospira</taxon>
    </lineage>
</organism>
<dbReference type="Gene3D" id="3.60.10.10">
    <property type="entry name" value="Endonuclease/exonuclease/phosphatase"/>
    <property type="match status" value="1"/>
</dbReference>
<dbReference type="GO" id="GO:0004519">
    <property type="term" value="F:endonuclease activity"/>
    <property type="evidence" value="ECO:0007669"/>
    <property type="project" value="InterPro"/>
</dbReference>
<feature type="binding site" evidence="6">
    <location>
        <position position="8"/>
    </location>
    <ligand>
        <name>Mg(2+)</name>
        <dbReference type="ChEBI" id="CHEBI:18420"/>
        <label>1</label>
    </ligand>
</feature>
<comment type="similarity">
    <text evidence="1">Belongs to the DNA repair enzymes AP/ExoA family.</text>
</comment>
<feature type="binding site" evidence="6">
    <location>
        <position position="157"/>
    </location>
    <ligand>
        <name>Mg(2+)</name>
        <dbReference type="ChEBI" id="CHEBI:18420"/>
        <label>1</label>
    </ligand>
</feature>
<feature type="binding site" evidence="6">
    <location>
        <position position="264"/>
    </location>
    <ligand>
        <name>Mg(2+)</name>
        <dbReference type="ChEBI" id="CHEBI:18420"/>
        <label>1</label>
    </ligand>
</feature>
<evidence type="ECO:0000256" key="5">
    <source>
        <dbReference type="PIRSR" id="PIRSR604808-1"/>
    </source>
</evidence>
<feature type="active site" description="Proton donor/acceptor" evidence="5">
    <location>
        <position position="155"/>
    </location>
</feature>
<dbReference type="InterPro" id="IPR020847">
    <property type="entry name" value="AP_endonuclease_F1_BS"/>
</dbReference>
<keyword evidence="4 6" id="KW-0460">Magnesium</keyword>
<dbReference type="eggNOG" id="COG0708">
    <property type="taxonomic scope" value="Bacteria"/>
</dbReference>
<dbReference type="PANTHER" id="PTHR43250:SF2">
    <property type="entry name" value="EXODEOXYRIBONUCLEASE III"/>
    <property type="match status" value="1"/>
</dbReference>
<dbReference type="InterPro" id="IPR004808">
    <property type="entry name" value="AP_endonuc_1"/>
</dbReference>
<dbReference type="SUPFAM" id="SSF56219">
    <property type="entry name" value="DNase I-like"/>
    <property type="match status" value="1"/>
</dbReference>
<feature type="domain" description="Endonuclease/exonuclease/phosphatase" evidence="8">
    <location>
        <begin position="5"/>
        <end position="265"/>
    </location>
</feature>
<dbReference type="NCBIfam" id="NF008733">
    <property type="entry name" value="PRK11756.1"/>
    <property type="match status" value="1"/>
</dbReference>
<evidence type="ECO:0000256" key="4">
    <source>
        <dbReference type="ARBA" id="ARBA00022842"/>
    </source>
</evidence>
<name>W0DTS8_9GAMM</name>
<proteinExistence type="inferred from homology"/>
<evidence type="ECO:0000256" key="7">
    <source>
        <dbReference type="PIRSR" id="PIRSR604808-3"/>
    </source>
</evidence>
<dbReference type="CDD" id="cd09086">
    <property type="entry name" value="ExoIII-like_AP-endo"/>
    <property type="match status" value="1"/>
</dbReference>
<dbReference type="InterPro" id="IPR005135">
    <property type="entry name" value="Endo/exonuclease/phosphatase"/>
</dbReference>
<reference evidence="9 10" key="1">
    <citation type="submission" date="2013-12" db="EMBL/GenBank/DDBJ databases">
        <authorList>
            <consortium name="DOE Joint Genome Institute"/>
            <person name="Kappler U."/>
            <person name="Huntemann M."/>
            <person name="Han J."/>
            <person name="Chen A."/>
            <person name="Kyrpides N."/>
            <person name="Mavromatis K."/>
            <person name="Markowitz V."/>
            <person name="Palaniappan K."/>
            <person name="Ivanova N."/>
            <person name="Schaumberg A."/>
            <person name="Pati A."/>
            <person name="Liolios K."/>
            <person name="Nordberg H.P."/>
            <person name="Cantor M.N."/>
            <person name="Hua S.X."/>
            <person name="Woyke T."/>
        </authorList>
    </citation>
    <scope>NUCLEOTIDE SEQUENCE [LARGE SCALE GENOMIC DNA]</scope>
    <source>
        <strain evidence="10">AL2</strain>
    </source>
</reference>
<gene>
    <name evidence="9" type="ORF">THIAE_00385</name>
</gene>
<dbReference type="KEGG" id="tao:THIAE_00385"/>
<dbReference type="GO" id="GO:0003677">
    <property type="term" value="F:DNA binding"/>
    <property type="evidence" value="ECO:0007669"/>
    <property type="project" value="InterPro"/>
</dbReference>
<feature type="site" description="Important for catalytic activity" evidence="7">
    <location>
        <position position="235"/>
    </location>
</feature>
<feature type="active site" evidence="5">
    <location>
        <position position="113"/>
    </location>
</feature>
<sequence length="275" mass="31298">MLKVVSFNVNSVRMRQHQLEALVAEQAPDIIGLQETKVQDHEFPLEAIEALGYRAEFCGQKTHYGVAMLYKPHLTLTKLQKGWLTDDDSAQKRMIIGDFTTPAGDNLRVINGYFPQGENREHPIKFPAKLAFYADLMAYLNTDCSPEQNLIVMGDFNISPQDIDIGIGEANRLRWLKTGKTSFLPEERELWQNLLNWGLQDTYRCCHPDSNDKFSWFDYRSKGFEDSPKRGLRIDTLLATAPLAAKVVASDIGYSIRSLEKPSDHAPVWSDFDLN</sequence>
<feature type="site" description="Transition state stabilizer" evidence="7">
    <location>
        <position position="157"/>
    </location>
</feature>
<feature type="binding site" evidence="6">
    <location>
        <position position="35"/>
    </location>
    <ligand>
        <name>Mg(2+)</name>
        <dbReference type="ChEBI" id="CHEBI:18420"/>
        <label>1</label>
    </ligand>
</feature>
<keyword evidence="2 6" id="KW-0479">Metal-binding</keyword>
<protein>
    <submittedName>
        <fullName evidence="9">Exodeoxyribonuclease III</fullName>
    </submittedName>
</protein>
<dbReference type="PROSITE" id="PS00726">
    <property type="entry name" value="AP_NUCLEASE_F1_1"/>
    <property type="match status" value="1"/>
</dbReference>
<dbReference type="NCBIfam" id="TIGR00633">
    <property type="entry name" value="xth"/>
    <property type="match status" value="1"/>
</dbReference>
<dbReference type="InterPro" id="IPR036691">
    <property type="entry name" value="Endo/exonu/phosph_ase_sf"/>
</dbReference>
<dbReference type="InterPro" id="IPR037493">
    <property type="entry name" value="ExoIII-like"/>
</dbReference>
<dbReference type="AlphaFoldDB" id="W0DTS8"/>
<dbReference type="GO" id="GO:0008311">
    <property type="term" value="F:double-stranded DNA 3'-5' DNA exonuclease activity"/>
    <property type="evidence" value="ECO:0007669"/>
    <property type="project" value="InterPro"/>
</dbReference>
<evidence type="ECO:0000313" key="10">
    <source>
        <dbReference type="Proteomes" id="UP000005380"/>
    </source>
</evidence>
<feature type="site" description="Interaction with DNA substrate" evidence="7">
    <location>
        <position position="265"/>
    </location>
</feature>
<evidence type="ECO:0000256" key="3">
    <source>
        <dbReference type="ARBA" id="ARBA00022801"/>
    </source>
</evidence>
<dbReference type="Proteomes" id="UP000005380">
    <property type="component" value="Chromosome"/>
</dbReference>
<evidence type="ECO:0000256" key="2">
    <source>
        <dbReference type="ARBA" id="ARBA00022723"/>
    </source>
</evidence>
<dbReference type="RefSeq" id="WP_006459683.1">
    <property type="nucleotide sequence ID" value="NZ_CP007030.1"/>
</dbReference>
<evidence type="ECO:0000256" key="6">
    <source>
        <dbReference type="PIRSR" id="PIRSR604808-2"/>
    </source>
</evidence>
<dbReference type="EMBL" id="CP007030">
    <property type="protein sequence ID" value="AHF00404.1"/>
    <property type="molecule type" value="Genomic_DNA"/>
</dbReference>
<feature type="binding site" evidence="6">
    <location>
        <position position="265"/>
    </location>
    <ligand>
        <name>Mg(2+)</name>
        <dbReference type="ChEBI" id="CHEBI:18420"/>
        <label>1</label>
    </ligand>
</feature>
<dbReference type="STRING" id="717772.THIAE_00385"/>
<keyword evidence="10" id="KW-1185">Reference proteome</keyword>
<dbReference type="InParanoid" id="W0DTS8"/>
<dbReference type="PROSITE" id="PS51435">
    <property type="entry name" value="AP_NUCLEASE_F1_4"/>
    <property type="match status" value="1"/>
</dbReference>
<comment type="cofactor">
    <cofactor evidence="6">
        <name>Mg(2+)</name>
        <dbReference type="ChEBI" id="CHEBI:18420"/>
    </cofactor>
    <cofactor evidence="6">
        <name>Mn(2+)</name>
        <dbReference type="ChEBI" id="CHEBI:29035"/>
    </cofactor>
    <text evidence="6">Probably binds two magnesium or manganese ions per subunit.</text>
</comment>